<feature type="compositionally biased region" description="Basic and acidic residues" evidence="1">
    <location>
        <begin position="20"/>
        <end position="38"/>
    </location>
</feature>
<gene>
    <name evidence="2" type="ORF">MHBO_002731</name>
</gene>
<evidence type="ECO:0000313" key="3">
    <source>
        <dbReference type="Proteomes" id="UP001439008"/>
    </source>
</evidence>
<sequence>MSNIVCGSNKHRNGNNNNPKNDDNNKNGDKDNNSYKNLSEKDFPIKQYPVLHSFAAQNLDCDNEEDRKNDRLYNQLDNNEKVQSLKKNLNDTENNESVLFRKNNFVENKNILETTKPKISRDNKLLVTKINETERVPHKNCNDEKDIEYRKWSFKNDFKSGKNMRKLVLQRTGMKDKRIGGNRLIEKRYKKTIKKLIFDAEKMIEILRLLIK</sequence>
<evidence type="ECO:0000256" key="1">
    <source>
        <dbReference type="SAM" id="MobiDB-lite"/>
    </source>
</evidence>
<comment type="caution">
    <text evidence="2">The sequence shown here is derived from an EMBL/GenBank/DDBJ whole genome shotgun (WGS) entry which is preliminary data.</text>
</comment>
<accession>A0ABV2ANS3</accession>
<dbReference type="Proteomes" id="UP001439008">
    <property type="component" value="Unassembled WGS sequence"/>
</dbReference>
<evidence type="ECO:0000313" key="2">
    <source>
        <dbReference type="EMBL" id="MES1921159.1"/>
    </source>
</evidence>
<keyword evidence="3" id="KW-1185">Reference proteome</keyword>
<proteinExistence type="predicted"/>
<organism evidence="2 3">
    <name type="scientific">Bonamia ostreae</name>
    <dbReference type="NCBI Taxonomy" id="126728"/>
    <lineage>
        <taxon>Eukaryota</taxon>
        <taxon>Sar</taxon>
        <taxon>Rhizaria</taxon>
        <taxon>Endomyxa</taxon>
        <taxon>Ascetosporea</taxon>
        <taxon>Haplosporida</taxon>
        <taxon>Bonamia</taxon>
    </lineage>
</organism>
<protein>
    <submittedName>
        <fullName evidence="2">Uncharacterized protein</fullName>
    </submittedName>
</protein>
<reference evidence="2 3" key="1">
    <citation type="journal article" date="2024" name="BMC Biol.">
        <title>Comparative genomics of Ascetosporea gives new insight into the evolutionary basis for animal parasitism in Rhizaria.</title>
        <authorList>
            <person name="Hiltunen Thoren M."/>
            <person name="Onut-Brannstrom I."/>
            <person name="Alfjorden A."/>
            <person name="Peckova H."/>
            <person name="Swords F."/>
            <person name="Hooper C."/>
            <person name="Holzer A.S."/>
            <person name="Bass D."/>
            <person name="Burki F."/>
        </authorList>
    </citation>
    <scope>NUCLEOTIDE SEQUENCE [LARGE SCALE GENOMIC DNA]</scope>
    <source>
        <strain evidence="2">20-A016</strain>
    </source>
</reference>
<feature type="region of interest" description="Disordered" evidence="1">
    <location>
        <begin position="1"/>
        <end position="38"/>
    </location>
</feature>
<name>A0ABV2ANS3_9EUKA</name>
<dbReference type="EMBL" id="JBDODL010001115">
    <property type="protein sequence ID" value="MES1921159.1"/>
    <property type="molecule type" value="Genomic_DNA"/>
</dbReference>